<evidence type="ECO:0000256" key="4">
    <source>
        <dbReference type="ARBA" id="ARBA00022859"/>
    </source>
</evidence>
<dbReference type="HOGENOM" id="CLU_233524_0_0_1"/>
<dbReference type="GO" id="GO:0002376">
    <property type="term" value="P:immune system process"/>
    <property type="evidence" value="ECO:0007669"/>
    <property type="project" value="UniProtKB-KW"/>
</dbReference>
<dbReference type="PANTHER" id="PTHR11412">
    <property type="entry name" value="MACROGLOBULIN / COMPLEMENT"/>
    <property type="match status" value="1"/>
</dbReference>
<comment type="similarity">
    <text evidence="1">Belongs to the protease inhibitor I39 (alpha-2-macroglobulin) family.</text>
</comment>
<evidence type="ECO:0000256" key="7">
    <source>
        <dbReference type="ARBA" id="ARBA00023157"/>
    </source>
</evidence>
<dbReference type="VEuPathDB" id="VectorBase:CPIJ020143"/>
<keyword evidence="17" id="KW-1185">Reference proteome</keyword>
<protein>
    <recommendedName>
        <fullName evidence="11">TEP1-F</fullName>
    </recommendedName>
</protein>
<dbReference type="SMART" id="SM01360">
    <property type="entry name" value="A2M"/>
    <property type="match status" value="2"/>
</dbReference>
<dbReference type="Gene3D" id="2.60.40.690">
    <property type="entry name" value="Alpha-macroglobulin, receptor-binding domain"/>
    <property type="match status" value="2"/>
</dbReference>
<keyword evidence="3" id="KW-0732">Signal</keyword>
<evidence type="ECO:0000256" key="8">
    <source>
        <dbReference type="ARBA" id="ARBA00023180"/>
    </source>
</evidence>
<dbReference type="InterPro" id="IPR011625">
    <property type="entry name" value="A2M_N_BRD"/>
</dbReference>
<keyword evidence="4" id="KW-0391">Immunity</keyword>
<dbReference type="Gene3D" id="2.60.40.10">
    <property type="entry name" value="Immunoglobulins"/>
    <property type="match status" value="3"/>
</dbReference>
<evidence type="ECO:0000256" key="5">
    <source>
        <dbReference type="ARBA" id="ARBA00022900"/>
    </source>
</evidence>
<evidence type="ECO:0000259" key="14">
    <source>
        <dbReference type="SMART" id="SM01361"/>
    </source>
</evidence>
<dbReference type="OMA" id="CEGADCK"/>
<dbReference type="KEGG" id="cqu:CpipJ_CPIJ020143"/>
<dbReference type="InterPro" id="IPR013783">
    <property type="entry name" value="Ig-like_fold"/>
</dbReference>
<dbReference type="eggNOG" id="KOG1366">
    <property type="taxonomic scope" value="Eukaryota"/>
</dbReference>
<dbReference type="InterPro" id="IPR047565">
    <property type="entry name" value="Alpha-macroglob_thiol-ester_cl"/>
</dbReference>
<dbReference type="Gene3D" id="2.60.120.1540">
    <property type="match status" value="2"/>
</dbReference>
<evidence type="ECO:0000256" key="1">
    <source>
        <dbReference type="ARBA" id="ARBA00010952"/>
    </source>
</evidence>
<dbReference type="Gene3D" id="2.20.130.20">
    <property type="match status" value="2"/>
</dbReference>
<feature type="domain" description="Alpha-2-macroglobulin" evidence="13">
    <location>
        <begin position="1332"/>
        <end position="1424"/>
    </location>
</feature>
<dbReference type="EnsemblMetazoa" id="CPIJ020143-RA">
    <property type="protein sequence ID" value="CPIJ020143-PA"/>
    <property type="gene ID" value="CPIJ020143"/>
</dbReference>
<keyword evidence="5" id="KW-0722">Serine protease inhibitor</keyword>
<dbReference type="PANTHER" id="PTHR11412:SF136">
    <property type="entry name" value="CD109 ANTIGEN"/>
    <property type="match status" value="1"/>
</dbReference>
<keyword evidence="2" id="KW-0646">Protease inhibitor</keyword>
<dbReference type="GO" id="GO:0004867">
    <property type="term" value="F:serine-type endopeptidase inhibitor activity"/>
    <property type="evidence" value="ECO:0007669"/>
    <property type="project" value="UniProtKB-KW"/>
</dbReference>
<dbReference type="InterPro" id="IPR049135">
    <property type="entry name" value="TEP1_CUB2"/>
</dbReference>
<dbReference type="SMART" id="SM01361">
    <property type="entry name" value="A2M_recep"/>
    <property type="match status" value="2"/>
</dbReference>
<evidence type="ECO:0000256" key="3">
    <source>
        <dbReference type="ARBA" id="ARBA00022729"/>
    </source>
</evidence>
<reference evidence="16" key="2">
    <citation type="submission" date="2020-05" db="UniProtKB">
        <authorList>
            <consortium name="EnsemblMetazoa"/>
        </authorList>
    </citation>
    <scope>IDENTIFICATION</scope>
    <source>
        <strain evidence="16">JHB</strain>
    </source>
</reference>
<gene>
    <name evidence="16" type="primary">6054416</name>
    <name evidence="15" type="ORF">CpipJ_CPIJ020143</name>
</gene>
<evidence type="ECO:0000259" key="13">
    <source>
        <dbReference type="SMART" id="SM01360"/>
    </source>
</evidence>
<dbReference type="InParanoid" id="B0XL09"/>
<dbReference type="Pfam" id="PF07703">
    <property type="entry name" value="A2M_BRD"/>
    <property type="match status" value="1"/>
</dbReference>
<dbReference type="Pfam" id="PF07677">
    <property type="entry name" value="A2M_recep"/>
    <property type="match status" value="2"/>
</dbReference>
<organism>
    <name type="scientific">Culex quinquefasciatus</name>
    <name type="common">Southern house mosquito</name>
    <name type="synonym">Culex pungens</name>
    <dbReference type="NCBI Taxonomy" id="7176"/>
    <lineage>
        <taxon>Eukaryota</taxon>
        <taxon>Metazoa</taxon>
        <taxon>Ecdysozoa</taxon>
        <taxon>Arthropoda</taxon>
        <taxon>Hexapoda</taxon>
        <taxon>Insecta</taxon>
        <taxon>Pterygota</taxon>
        <taxon>Neoptera</taxon>
        <taxon>Endopterygota</taxon>
        <taxon>Diptera</taxon>
        <taxon>Nematocera</taxon>
        <taxon>Culicoidea</taxon>
        <taxon>Culicidae</taxon>
        <taxon>Culicinae</taxon>
        <taxon>Culicini</taxon>
        <taxon>Culex</taxon>
        <taxon>Culex</taxon>
    </lineage>
</organism>
<dbReference type="SUPFAM" id="SSF81296">
    <property type="entry name" value="E set domains"/>
    <property type="match status" value="1"/>
</dbReference>
<proteinExistence type="inferred from homology"/>
<dbReference type="Gene3D" id="6.20.50.160">
    <property type="match status" value="2"/>
</dbReference>
<dbReference type="InterPro" id="IPR019742">
    <property type="entry name" value="MacrogloblnA2_CS"/>
</dbReference>
<dbReference type="SMART" id="SM01359">
    <property type="entry name" value="A2M_N_2"/>
    <property type="match status" value="1"/>
</dbReference>
<name>B0XL09_CULQU</name>
<keyword evidence="8" id="KW-0325">Glycoprotein</keyword>
<comment type="function">
    <text evidence="9">Binds covalently through a thioester bond to the pathogen surface resulting in pathogen clearance.</text>
</comment>
<dbReference type="InterPro" id="IPR008930">
    <property type="entry name" value="Terpenoid_cyclase/PrenylTrfase"/>
</dbReference>
<dbReference type="SMART" id="SM01419">
    <property type="entry name" value="Thiol-ester_cl"/>
    <property type="match status" value="2"/>
</dbReference>
<comment type="subunit">
    <text evidence="10">Heterodimer of a TEP1-N chain and an TEP1-C chain non-covalently linked. Forms a complex composed of TEP1-N and TEP1-C heterodimer, LRIM1 and APL1C; the interaction stabilizes TEP1-N and TEP1-C heterodimer, prevents its binding to tissues while circulating in the hemolymph and protects the thioester bond from hydrolysis. Mature TEP1 and to a lesser extent full-length TEP1 interact with SPCLIP1; the interaction is induced by microbial infection.</text>
</comment>
<dbReference type="Proteomes" id="UP000002320">
    <property type="component" value="Unassembled WGS sequence"/>
</dbReference>
<feature type="domain" description="Alpha-macroglobulin receptor-binding" evidence="14">
    <location>
        <begin position="1931"/>
        <end position="2021"/>
    </location>
</feature>
<dbReference type="Pfam" id="PF21412">
    <property type="entry name" value="TEP1_CUB2"/>
    <property type="match status" value="2"/>
</dbReference>
<dbReference type="Pfam" id="PF01835">
    <property type="entry name" value="MG2"/>
    <property type="match status" value="1"/>
</dbReference>
<accession>B0XL09</accession>
<feature type="domain" description="Alpha-2-macroglobulin" evidence="13">
    <location>
        <begin position="91"/>
        <end position="183"/>
    </location>
</feature>
<evidence type="ECO:0000256" key="6">
    <source>
        <dbReference type="ARBA" id="ARBA00022966"/>
    </source>
</evidence>
<dbReference type="STRING" id="7176.B0XL09"/>
<evidence type="ECO:0000313" key="17">
    <source>
        <dbReference type="Proteomes" id="UP000002320"/>
    </source>
</evidence>
<dbReference type="InterPro" id="IPR050473">
    <property type="entry name" value="A2M/Complement_sys"/>
</dbReference>
<keyword evidence="6" id="KW-0882">Thioester bond</keyword>
<dbReference type="VEuPathDB" id="VectorBase:CQUJHB004918"/>
<dbReference type="OrthoDB" id="6369237at2759"/>
<evidence type="ECO:0000313" key="16">
    <source>
        <dbReference type="EnsemblMetazoa" id="CPIJ020143-PA"/>
    </source>
</evidence>
<dbReference type="Gene3D" id="1.50.10.20">
    <property type="match status" value="2"/>
</dbReference>
<dbReference type="VEuPathDB" id="VectorBase:CQUJHB005746"/>
<evidence type="ECO:0000256" key="2">
    <source>
        <dbReference type="ARBA" id="ARBA00022690"/>
    </source>
</evidence>
<dbReference type="EMBL" id="DS234174">
    <property type="protein sequence ID" value="EDS33102.1"/>
    <property type="molecule type" value="Genomic_DNA"/>
</dbReference>
<dbReference type="InterPro" id="IPR001599">
    <property type="entry name" value="Macroglobln_a2"/>
</dbReference>
<feature type="domain" description="Alpha-2-macroglobulin bait region" evidence="12">
    <location>
        <begin position="1135"/>
        <end position="1267"/>
    </location>
</feature>
<feature type="domain" description="Alpha-macroglobulin receptor-binding" evidence="14">
    <location>
        <begin position="701"/>
        <end position="791"/>
    </location>
</feature>
<evidence type="ECO:0000259" key="12">
    <source>
        <dbReference type="SMART" id="SM01359"/>
    </source>
</evidence>
<dbReference type="Gene3D" id="2.60.40.1930">
    <property type="match status" value="2"/>
</dbReference>
<dbReference type="InterPro" id="IPR011626">
    <property type="entry name" value="Alpha-macroglobulin_TED"/>
</dbReference>
<dbReference type="InterPro" id="IPR014756">
    <property type="entry name" value="Ig_E-set"/>
</dbReference>
<dbReference type="InterPro" id="IPR002890">
    <property type="entry name" value="MG2"/>
</dbReference>
<dbReference type="InterPro" id="IPR036595">
    <property type="entry name" value="A-macroglobulin_rcpt-bd_sf"/>
</dbReference>
<dbReference type="GO" id="GO:0005615">
    <property type="term" value="C:extracellular space"/>
    <property type="evidence" value="ECO:0007669"/>
    <property type="project" value="InterPro"/>
</dbReference>
<evidence type="ECO:0000256" key="9">
    <source>
        <dbReference type="ARBA" id="ARBA00057615"/>
    </source>
</evidence>
<dbReference type="Pfam" id="PF07678">
    <property type="entry name" value="TED_complement"/>
    <property type="match status" value="2"/>
</dbReference>
<dbReference type="SUPFAM" id="SSF48239">
    <property type="entry name" value="Terpenoid cyclases/Protein prenyltransferases"/>
    <property type="match status" value="2"/>
</dbReference>
<dbReference type="FunFam" id="2.60.40.1930:FF:000001">
    <property type="entry name" value="CD109 isoform 3"/>
    <property type="match status" value="1"/>
</dbReference>
<dbReference type="SMR" id="B0XL09"/>
<evidence type="ECO:0000313" key="15">
    <source>
        <dbReference type="EMBL" id="EDS33102.1"/>
    </source>
</evidence>
<dbReference type="PROSITE" id="PS00477">
    <property type="entry name" value="ALPHA_2_MACROGLOBULIN"/>
    <property type="match status" value="1"/>
</dbReference>
<dbReference type="SUPFAM" id="SSF49410">
    <property type="entry name" value="Alpha-macroglobulin receptor domain"/>
    <property type="match status" value="2"/>
</dbReference>
<dbReference type="Pfam" id="PF00207">
    <property type="entry name" value="A2M"/>
    <property type="match status" value="2"/>
</dbReference>
<reference evidence="15" key="1">
    <citation type="submission" date="2007-03" db="EMBL/GenBank/DDBJ databases">
        <title>Annotation of Culex pipiens quinquefasciatus.</title>
        <authorList>
            <consortium name="The Broad Institute Genome Sequencing Platform"/>
            <person name="Atkinson P.W."/>
            <person name="Hemingway J."/>
            <person name="Christensen B.M."/>
            <person name="Higgs S."/>
            <person name="Kodira C."/>
            <person name="Hannick L."/>
            <person name="Megy K."/>
            <person name="O'Leary S."/>
            <person name="Pearson M."/>
            <person name="Haas B.J."/>
            <person name="Mauceli E."/>
            <person name="Wortman J.R."/>
            <person name="Lee N.H."/>
            <person name="Guigo R."/>
            <person name="Stanke M."/>
            <person name="Alvarado L."/>
            <person name="Amedeo P."/>
            <person name="Antoine C.H."/>
            <person name="Arensburger P."/>
            <person name="Bidwell S.L."/>
            <person name="Crawford M."/>
            <person name="Camaro F."/>
            <person name="Devon K."/>
            <person name="Engels R."/>
            <person name="Hammond M."/>
            <person name="Howarth C."/>
            <person name="Koehrsen M."/>
            <person name="Lawson D."/>
            <person name="Montgomery P."/>
            <person name="Nene V."/>
            <person name="Nusbaum C."/>
            <person name="Puiu D."/>
            <person name="Romero-Severson J."/>
            <person name="Severson D.W."/>
            <person name="Shumway M."/>
            <person name="Sisk P."/>
            <person name="Stolte C."/>
            <person name="Zeng Q."/>
            <person name="Eisenstadt E."/>
            <person name="Fraser-Liggett C."/>
            <person name="Strausberg R."/>
            <person name="Galagan J."/>
            <person name="Birren B."/>
            <person name="Collins F.H."/>
        </authorList>
    </citation>
    <scope>NUCLEOTIDE SEQUENCE [LARGE SCALE GENOMIC DNA]</scope>
    <source>
        <strain evidence="15">JHB</strain>
    </source>
</reference>
<evidence type="ECO:0000256" key="11">
    <source>
        <dbReference type="ARBA" id="ARBA00078071"/>
    </source>
</evidence>
<evidence type="ECO:0000256" key="10">
    <source>
        <dbReference type="ARBA" id="ARBA00063781"/>
    </source>
</evidence>
<dbReference type="InterPro" id="IPR009048">
    <property type="entry name" value="A-macroglobulin_rcpt-bd"/>
</dbReference>
<sequence>MVASDHHAPGEKFQLHVETMPNSTVGILAIDQSALLLESGNQITMKAIFDELLGRTGGEEEEEVALRARFGNYDGVEEDEYIKPRKVFAQSWLWNKLVNSGPEGNLTITEPIPDTITNWQISAFSLNPVHGLGVLETPLTLHVTKPFFVMLNLPYSIKKSETATVEVSVFNYLDELMYVGVTLKNHRQEFEFVGNSEGRTDASYQTKNLVLTPQSAKSVKFLVKAKKMGDIMIKVVAESETASDSVERFLRVMPESLPYNKKESRYIQLKDSDEESRMSIDLEMPKYLDAGSENISLTVYSDLLGSAADDLQNLIRMPSGSGEQNVLKMVPNVVLLDYITETKAFDSRVKARTVRFLELGYQNQLKFKREDGSFNVMGKEDPQGSVFITALVVKTLKQASKFITIDDSVLEQAYDWLKNKQNLDGSFNEGGDLTNRELQKNHSDEDTLTAFVMIAFLEDGSITNKYKSVVKKGTDFLAAKDLHLQSTYTLSLIAYTLQLANHPSKKSAFDELLLNSKSSKSPQARWWDAGSNSLEATSYFLLTTLLLGNYVDSQPIVYWLTKNQYYYSGTLENTQTTFVSLQALAEYAKRVSTLRNNYYVTLTCYDRRKLKLAQNYAIQINPQNSRAPLTLTLPSETRSLDLTLSGTGNGMFTINYHYLSNILRLNPRFTVKVKTLNTTTDEYMDLRVCAKFRPREAYEKAALTLMEITFPSGYIAFDETVQELESSDVVKKVATKHDETTLVLYFDTIPEHRFQCVDVTGFQQSEVLQQAPGTVRVYDFYDTTLIAIQYFDGKSFIALVPTTIRDQSTVRVGLANVGSGSFERFDVTLERSVKSDNRKDLKSSVSVAPNEVKSAPFKIQTDKPIYKPGDTIKFRILVLNQELKPVTKLKSVNVKLTDSKRNLIREWTYGKLDNGVFQSQLELANFVPLGMWNLKVTAKDGEVKQKSLNVSECNVHLWEAYQGKANVTTKHLVINTNIDGRSKTGVELDKVLRGRPTSDVTWLDVDALLQEAGSDHQFRSSERIPIYKSHHKITLRKSSDYLLSDVPYKCWLILTDPFGKPLENPGVLKIKATRVIRFWVDKKYEMKKTPDRYGVVDLEFETSSSTEGLEVEVSYNGEITKFLVEAHSDDQRSFFQTTSLTERPKLGQPAQILVVSSFKMSFLAYYVIARGEIASSGVVEVKASRSATFTVTPNAVMTSSSVAIFTINNGDLMQSIVHLKVNDLNNFVNATLSKNVTEPREKLTLNVQSKPGSMIGLLAVDESVLLMEKGNDITKRSLSEDLQPSKDSDELEDLGFTVVTDACVKVNLISSRFGVLDVEIGPDFHRKEFPESWLWTDMATVNTSGQLEFSAIVPDTITGWSISAIAVSQEHGLGLLDHPVSLATLKSFFITVNLAYSILKTEIAVVEVFLYNYLKMSVEATVELAVDTIDFTVVDERNQTVEDRTKKVSVGTDSVKKLTFLLKPNRSGNLPLTVSAKSASERDSVQKILRVRSGGIQYYRNEARFIEVDGSTQNFNDIQLVIPRPATPGTENITFSVEGILLGAALTNLNKLIRLPTGCGEQTMLNLVPSVLALEYMTGTGTLPDASKSQALDLLQKGYQNMLKYKLRDGSFSVFGQSDGRGSVFLTAFVAKTFRLAGKHITVDSGVVKTAYDWLAKQQETSGRFAELGKIWHQGIQGGLTGGVPLTAYTLVAFLEQKNLVQQYKPVVDKGVAFLASKINELKKPYELALVSYALQLANHPQKGPALDKLLLEGHRSDTNSSTRWWDDGTTSIETTAYALLTFMNRAMYVDAKPIMKWLVSQRYDKGGYGNTQNTFVGLQALADYSGKLSPSQNNYEIVISSSSGHRQTLSVNPQSSLISQRLTLPSSTRKVNVAITGTGTGVFQVAYQFNAPPTDAEPRFEIVKTQQETDTAVNLNICARYKPKKQDEVTNMVLMEVLFPSGYVVADETLNRLKSNKLVRKIETKRDETRLVLYFDSLPTEKATCVDVSGLRKAIVLGQIAGLIKVYDYYEPVRGGMVMLSAL</sequence>
<keyword evidence="7" id="KW-1015">Disulfide bond</keyword>